<dbReference type="GO" id="GO:0042802">
    <property type="term" value="F:identical protein binding"/>
    <property type="evidence" value="ECO:0007669"/>
    <property type="project" value="TreeGrafter"/>
</dbReference>
<dbReference type="GO" id="GO:0030170">
    <property type="term" value="F:pyridoxal phosphate binding"/>
    <property type="evidence" value="ECO:0007669"/>
    <property type="project" value="InterPro"/>
</dbReference>
<dbReference type="InterPro" id="IPR049704">
    <property type="entry name" value="Aminotrans_3_PPA_site"/>
</dbReference>
<dbReference type="InterPro" id="IPR015424">
    <property type="entry name" value="PyrdxlP-dep_Trfase"/>
</dbReference>
<organism evidence="6 7">
    <name type="scientific">Streptococcus infantis</name>
    <dbReference type="NCBI Taxonomy" id="68892"/>
    <lineage>
        <taxon>Bacteria</taxon>
        <taxon>Bacillati</taxon>
        <taxon>Bacillota</taxon>
        <taxon>Bacilli</taxon>
        <taxon>Lactobacillales</taxon>
        <taxon>Streptococcaceae</taxon>
        <taxon>Streptococcus</taxon>
    </lineage>
</organism>
<evidence type="ECO:0000256" key="5">
    <source>
        <dbReference type="RuleBase" id="RU003560"/>
    </source>
</evidence>
<comment type="similarity">
    <text evidence="5">Belongs to the class-III pyridoxal-phosphate-dependent aminotransferase family.</text>
</comment>
<dbReference type="Proteomes" id="UP000072578">
    <property type="component" value="Unassembled WGS sequence"/>
</dbReference>
<dbReference type="Pfam" id="PF00202">
    <property type="entry name" value="Aminotran_3"/>
    <property type="match status" value="1"/>
</dbReference>
<evidence type="ECO:0000256" key="1">
    <source>
        <dbReference type="ARBA" id="ARBA00001933"/>
    </source>
</evidence>
<gene>
    <name evidence="6" type="ORF">SINDD18_00479</name>
</gene>
<dbReference type="PANTHER" id="PTHR11986">
    <property type="entry name" value="AMINOTRANSFERASE CLASS III"/>
    <property type="match status" value="1"/>
</dbReference>
<dbReference type="SUPFAM" id="SSF53383">
    <property type="entry name" value="PLP-dependent transferases"/>
    <property type="match status" value="1"/>
</dbReference>
<sequence>MLIEYSEKLLKLAPEFSKVFYGTGGSDSVETALKVARLFYYEQQKYKKVKIGHFAMSYHGVSLGAMNVMGEEPNREGCVLDIENYFTLPLPDDNDGDNVFRELDKLNSEEISAIIIEPIIGSGGIIEFPKEFLTLLREYTKNNDILLIFDEVVTGFGRTGSMFAYQGLEIVPDILVLAKNITAGYAPLGATLFSDRIVSIFENKKLLHGYTNAGSVVGVAAANKVLDIFESENILENVNKQSALFLEKLNELQKKYSSLIHSIKGRGLMLGIQLVEQDGQELEFFYKLLEKKNMLSRSAYNNTIVLMPPLVSEENFILEIINRLDECFYEYSKKYN</sequence>
<evidence type="ECO:0000313" key="6">
    <source>
        <dbReference type="EMBL" id="KXU14346.1"/>
    </source>
</evidence>
<dbReference type="EC" id="2.6.1.62" evidence="6"/>
<dbReference type="InterPro" id="IPR015421">
    <property type="entry name" value="PyrdxlP-dep_Trfase_major"/>
</dbReference>
<dbReference type="PROSITE" id="PS00600">
    <property type="entry name" value="AA_TRANSFER_CLASS_3"/>
    <property type="match status" value="1"/>
</dbReference>
<comment type="cofactor">
    <cofactor evidence="1">
        <name>pyridoxal 5'-phosphate</name>
        <dbReference type="ChEBI" id="CHEBI:597326"/>
    </cofactor>
</comment>
<evidence type="ECO:0000256" key="4">
    <source>
        <dbReference type="ARBA" id="ARBA00022898"/>
    </source>
</evidence>
<proteinExistence type="inferred from homology"/>
<keyword evidence="4 5" id="KW-0663">Pyridoxal phosphate</keyword>
<dbReference type="PATRIC" id="fig|68892.8.peg.535"/>
<evidence type="ECO:0000256" key="2">
    <source>
        <dbReference type="ARBA" id="ARBA00022576"/>
    </source>
</evidence>
<dbReference type="InterPro" id="IPR015422">
    <property type="entry name" value="PyrdxlP-dep_Trfase_small"/>
</dbReference>
<keyword evidence="3 6" id="KW-0808">Transferase</keyword>
<dbReference type="EMBL" id="LQZF01000056">
    <property type="protein sequence ID" value="KXU14346.1"/>
    <property type="molecule type" value="Genomic_DNA"/>
</dbReference>
<dbReference type="Gene3D" id="3.90.1150.10">
    <property type="entry name" value="Aspartate Aminotransferase, domain 1"/>
    <property type="match status" value="1"/>
</dbReference>
<keyword evidence="2 6" id="KW-0032">Aminotransferase</keyword>
<dbReference type="AlphaFoldDB" id="A0A139RHX6"/>
<comment type="caution">
    <text evidence="6">The sequence shown here is derived from an EMBL/GenBank/DDBJ whole genome shotgun (WGS) entry which is preliminary data.</text>
</comment>
<evidence type="ECO:0000256" key="3">
    <source>
        <dbReference type="ARBA" id="ARBA00022679"/>
    </source>
</evidence>
<dbReference type="PIRSF" id="PIRSF000521">
    <property type="entry name" value="Transaminase_4ab_Lys_Orn"/>
    <property type="match status" value="1"/>
</dbReference>
<name>A0A139RHX6_9STRE</name>
<accession>A0A139RHX6</accession>
<protein>
    <submittedName>
        <fullName evidence="6">Adenosylmethionine-8-amino-7-oxononanoate aminotransferase</fullName>
        <ecNumber evidence="6">2.6.1.62</ecNumber>
    </submittedName>
</protein>
<dbReference type="GO" id="GO:0004015">
    <property type="term" value="F:adenosylmethionine-8-amino-7-oxononanoate transaminase activity"/>
    <property type="evidence" value="ECO:0007669"/>
    <property type="project" value="UniProtKB-EC"/>
</dbReference>
<evidence type="ECO:0000313" key="7">
    <source>
        <dbReference type="Proteomes" id="UP000072578"/>
    </source>
</evidence>
<dbReference type="InterPro" id="IPR050103">
    <property type="entry name" value="Class-III_PLP-dep_AT"/>
</dbReference>
<reference evidence="6 7" key="1">
    <citation type="submission" date="2016-01" db="EMBL/GenBank/DDBJ databases">
        <title>Highly variable Streptococcus oralis are common among viridans streptococci isolated from primates.</title>
        <authorList>
            <person name="Denapaite D."/>
            <person name="Rieger M."/>
            <person name="Koendgen S."/>
            <person name="Brueckner R."/>
            <person name="Ochigava I."/>
            <person name="Kappeler P."/>
            <person name="Maetz-Rensing K."/>
            <person name="Leendertz F."/>
            <person name="Hakenbeck R."/>
        </authorList>
    </citation>
    <scope>NUCLEOTIDE SEQUENCE [LARGE SCALE GENOMIC DNA]</scope>
    <source>
        <strain evidence="6 7">DD18</strain>
    </source>
</reference>
<dbReference type="InterPro" id="IPR005814">
    <property type="entry name" value="Aminotrans_3"/>
</dbReference>
<dbReference type="PANTHER" id="PTHR11986:SF79">
    <property type="entry name" value="ACETYLORNITHINE AMINOTRANSFERASE, MITOCHONDRIAL"/>
    <property type="match status" value="1"/>
</dbReference>
<dbReference type="Gene3D" id="3.40.640.10">
    <property type="entry name" value="Type I PLP-dependent aspartate aminotransferase-like (Major domain)"/>
    <property type="match status" value="1"/>
</dbReference>